<dbReference type="Gene3D" id="3.30.310.50">
    <property type="entry name" value="Alpha-D-phosphohexomutase, C-terminal domain"/>
    <property type="match status" value="1"/>
</dbReference>
<dbReference type="FunFam" id="3.30.310.50:FF:000001">
    <property type="entry name" value="Phosphoglucosamine mutase"/>
    <property type="match status" value="1"/>
</dbReference>
<dbReference type="HAMAP" id="MF_01554_B">
    <property type="entry name" value="GlmM_B"/>
    <property type="match status" value="1"/>
</dbReference>
<feature type="domain" description="Alpha-D-phosphohexomutase C-terminal" evidence="11">
    <location>
        <begin position="382"/>
        <end position="449"/>
    </location>
</feature>
<evidence type="ECO:0000313" key="16">
    <source>
        <dbReference type="Proteomes" id="UP000178735"/>
    </source>
</evidence>
<dbReference type="STRING" id="1817813.A2008_10965"/>
<keyword evidence="5 8" id="KW-0413">Isomerase</keyword>
<dbReference type="GO" id="GO:0006048">
    <property type="term" value="P:UDP-N-acetylglucosamine biosynthetic process"/>
    <property type="evidence" value="ECO:0007669"/>
    <property type="project" value="TreeGrafter"/>
</dbReference>
<protein>
    <recommendedName>
        <fullName evidence="7 8">Phosphoglucosamine mutase</fullName>
        <ecNumber evidence="6 8">5.4.2.10</ecNumber>
    </recommendedName>
</protein>
<feature type="binding site" evidence="8">
    <location>
        <position position="253"/>
    </location>
    <ligand>
        <name>Mg(2+)</name>
        <dbReference type="ChEBI" id="CHEBI:18420"/>
    </ligand>
</feature>
<dbReference type="PROSITE" id="PS00710">
    <property type="entry name" value="PGM_PMM"/>
    <property type="match status" value="1"/>
</dbReference>
<comment type="PTM">
    <text evidence="8">Activated by phosphorylation.</text>
</comment>
<gene>
    <name evidence="8" type="primary">glmM</name>
    <name evidence="15" type="ORF">A2008_10965</name>
</gene>
<proteinExistence type="inferred from homology"/>
<feature type="binding site" evidence="8">
    <location>
        <position position="251"/>
    </location>
    <ligand>
        <name>Mg(2+)</name>
        <dbReference type="ChEBI" id="CHEBI:18420"/>
    </ligand>
</feature>
<dbReference type="PANTHER" id="PTHR42946">
    <property type="entry name" value="PHOSPHOHEXOSE MUTASE"/>
    <property type="match status" value="1"/>
</dbReference>
<evidence type="ECO:0000259" key="13">
    <source>
        <dbReference type="Pfam" id="PF02879"/>
    </source>
</evidence>
<evidence type="ECO:0000256" key="2">
    <source>
        <dbReference type="ARBA" id="ARBA00022553"/>
    </source>
</evidence>
<dbReference type="AlphaFoldDB" id="A0A1F7WFD8"/>
<evidence type="ECO:0000256" key="10">
    <source>
        <dbReference type="RuleBase" id="RU004327"/>
    </source>
</evidence>
<feature type="active site" description="Phosphoserine intermediate" evidence="8">
    <location>
        <position position="104"/>
    </location>
</feature>
<dbReference type="Proteomes" id="UP000178735">
    <property type="component" value="Unassembled WGS sequence"/>
</dbReference>
<dbReference type="InterPro" id="IPR036900">
    <property type="entry name" value="A-D-PHexomutase_C_sf"/>
</dbReference>
<dbReference type="SUPFAM" id="SSF55957">
    <property type="entry name" value="Phosphoglucomutase, C-terminal domain"/>
    <property type="match status" value="1"/>
</dbReference>
<dbReference type="SUPFAM" id="SSF53738">
    <property type="entry name" value="Phosphoglucomutase, first 3 domains"/>
    <property type="match status" value="3"/>
</dbReference>
<dbReference type="Gene3D" id="3.40.120.10">
    <property type="entry name" value="Alpha-D-Glucose-1,6-Bisphosphate, subunit A, domain 3"/>
    <property type="match status" value="3"/>
</dbReference>
<dbReference type="EC" id="5.4.2.10" evidence="6 8"/>
<evidence type="ECO:0000256" key="6">
    <source>
        <dbReference type="ARBA" id="ARBA00066330"/>
    </source>
</evidence>
<evidence type="ECO:0000259" key="14">
    <source>
        <dbReference type="Pfam" id="PF02880"/>
    </source>
</evidence>
<reference evidence="15 16" key="1">
    <citation type="journal article" date="2016" name="Nat. Commun.">
        <title>Thousands of microbial genomes shed light on interconnected biogeochemical processes in an aquifer system.</title>
        <authorList>
            <person name="Anantharaman K."/>
            <person name="Brown C.T."/>
            <person name="Hug L.A."/>
            <person name="Sharon I."/>
            <person name="Castelle C.J."/>
            <person name="Probst A.J."/>
            <person name="Thomas B.C."/>
            <person name="Singh A."/>
            <person name="Wilkins M.J."/>
            <person name="Karaoz U."/>
            <person name="Brodie E.L."/>
            <person name="Williams K.H."/>
            <person name="Hubbard S.S."/>
            <person name="Banfield J.F."/>
        </authorList>
    </citation>
    <scope>NUCLEOTIDE SEQUENCE [LARGE SCALE GENOMIC DNA]</scope>
</reference>
<dbReference type="Pfam" id="PF02878">
    <property type="entry name" value="PGM_PMM_I"/>
    <property type="match status" value="1"/>
</dbReference>
<evidence type="ECO:0000259" key="12">
    <source>
        <dbReference type="Pfam" id="PF02878"/>
    </source>
</evidence>
<dbReference type="InterPro" id="IPR006352">
    <property type="entry name" value="GlmM_bact"/>
</dbReference>
<dbReference type="CDD" id="cd05802">
    <property type="entry name" value="GlmM"/>
    <property type="match status" value="1"/>
</dbReference>
<dbReference type="EMBL" id="MGFH01000235">
    <property type="protein sequence ID" value="OGM01500.1"/>
    <property type="molecule type" value="Genomic_DNA"/>
</dbReference>
<feature type="binding site" description="via phosphate group" evidence="8">
    <location>
        <position position="104"/>
    </location>
    <ligand>
        <name>Mg(2+)</name>
        <dbReference type="ChEBI" id="CHEBI:18420"/>
    </ligand>
</feature>
<dbReference type="InterPro" id="IPR050060">
    <property type="entry name" value="Phosphoglucosamine_mutase"/>
</dbReference>
<keyword evidence="2 8" id="KW-0597">Phosphoprotein</keyword>
<feature type="domain" description="Alpha-D-phosphohexomutase alpha/beta/alpha" evidence="13">
    <location>
        <begin position="164"/>
        <end position="262"/>
    </location>
</feature>
<sequence>MNFFGTDGIRGVANVHPLTPEFAMRVTMAAVKAVRRHYKTLKGADFILVGSDTRCSSSMLIYSVSAAAMSMGFDVVNLEVIPTSGVSYLVKKMGAAFAIMISASHNPFMDNGIKIFGPDGFKLSDEIETAIEQELFNETSERPTGESVGRVRKNSSFLVDPAAEYAEYVASLIEHGASQPRKKLKIVIDGANGAASPYVRKIFDARFNVEMINCTPDGKNINFNCGSTHTGPLAKIVKDSGADAGIAFDGDADRALFVDEKGSAVDGDQTIAMLAIDMKQRGELKNNVVVTTVMSNLGFINSMKQQQIDITTTTVGDRSVLCEMLRRGGVLGGEQSGHILMLDKNNTGDGLITAVSVLNLMKRTGRKLSELASCVQKYPQVLINVAVSGDKNHYKTDPDIVSEIKRAEEKFLNRGRVLIRPSGTENIVRVMIEGENKTEITNAAEDIAAKIREKMA</sequence>
<evidence type="ECO:0000256" key="8">
    <source>
        <dbReference type="HAMAP-Rule" id="MF_01554"/>
    </source>
</evidence>
<dbReference type="PRINTS" id="PR00509">
    <property type="entry name" value="PGMPMM"/>
</dbReference>
<dbReference type="GO" id="GO:0009252">
    <property type="term" value="P:peptidoglycan biosynthetic process"/>
    <property type="evidence" value="ECO:0007669"/>
    <property type="project" value="TreeGrafter"/>
</dbReference>
<dbReference type="NCBIfam" id="TIGR01455">
    <property type="entry name" value="glmM"/>
    <property type="match status" value="1"/>
</dbReference>
<evidence type="ECO:0000256" key="5">
    <source>
        <dbReference type="ARBA" id="ARBA00023235"/>
    </source>
</evidence>
<feature type="domain" description="Alpha-D-phosphohexomutase alpha/beta/alpha" evidence="14">
    <location>
        <begin position="266"/>
        <end position="378"/>
    </location>
</feature>
<dbReference type="FunFam" id="3.40.120.10:FF:000001">
    <property type="entry name" value="Phosphoglucosamine mutase"/>
    <property type="match status" value="1"/>
</dbReference>
<comment type="cofactor">
    <cofactor evidence="8">
        <name>Mg(2+)</name>
        <dbReference type="ChEBI" id="CHEBI:18420"/>
    </cofactor>
    <text evidence="8">Binds 1 Mg(2+) ion per subunit.</text>
</comment>
<dbReference type="InterPro" id="IPR016055">
    <property type="entry name" value="A-D-PHexomutase_a/b/a-I/II/III"/>
</dbReference>
<feature type="domain" description="Alpha-D-phosphohexomutase alpha/beta/alpha" evidence="12">
    <location>
        <begin position="3"/>
        <end position="140"/>
    </location>
</feature>
<dbReference type="GO" id="GO:0004615">
    <property type="term" value="F:phosphomannomutase activity"/>
    <property type="evidence" value="ECO:0007669"/>
    <property type="project" value="TreeGrafter"/>
</dbReference>
<accession>A0A1F7WFD8</accession>
<dbReference type="Pfam" id="PF02880">
    <property type="entry name" value="PGM_PMM_III"/>
    <property type="match status" value="1"/>
</dbReference>
<dbReference type="Pfam" id="PF02879">
    <property type="entry name" value="PGM_PMM_II"/>
    <property type="match status" value="1"/>
</dbReference>
<evidence type="ECO:0000256" key="9">
    <source>
        <dbReference type="RuleBase" id="RU004326"/>
    </source>
</evidence>
<feature type="binding site" evidence="8">
    <location>
        <position position="249"/>
    </location>
    <ligand>
        <name>Mg(2+)</name>
        <dbReference type="ChEBI" id="CHEBI:18420"/>
    </ligand>
</feature>
<dbReference type="InterPro" id="IPR005843">
    <property type="entry name" value="A-D-PHexomutase_C"/>
</dbReference>
<dbReference type="InterPro" id="IPR005845">
    <property type="entry name" value="A-D-PHexomutase_a/b/a-II"/>
</dbReference>
<dbReference type="GO" id="GO:0008966">
    <property type="term" value="F:phosphoglucosamine mutase activity"/>
    <property type="evidence" value="ECO:0007669"/>
    <property type="project" value="UniProtKB-UniRule"/>
</dbReference>
<comment type="caution">
    <text evidence="15">The sequence shown here is derived from an EMBL/GenBank/DDBJ whole genome shotgun (WGS) entry which is preliminary data.</text>
</comment>
<evidence type="ECO:0000259" key="11">
    <source>
        <dbReference type="Pfam" id="PF00408"/>
    </source>
</evidence>
<evidence type="ECO:0000256" key="1">
    <source>
        <dbReference type="ARBA" id="ARBA00010231"/>
    </source>
</evidence>
<dbReference type="InterPro" id="IPR005841">
    <property type="entry name" value="Alpha-D-phosphohexomutase_SF"/>
</dbReference>
<dbReference type="InterPro" id="IPR005844">
    <property type="entry name" value="A-D-PHexomutase_a/b/a-I"/>
</dbReference>
<dbReference type="Pfam" id="PF00408">
    <property type="entry name" value="PGM_PMM_IV"/>
    <property type="match status" value="1"/>
</dbReference>
<evidence type="ECO:0000256" key="7">
    <source>
        <dbReference type="ARBA" id="ARBA00068193"/>
    </source>
</evidence>
<comment type="function">
    <text evidence="8 10">Catalyzes the conversion of glucosamine-6-phosphate to glucosamine-1-phosphate.</text>
</comment>
<dbReference type="FunFam" id="3.40.120.10:FF:000002">
    <property type="entry name" value="Phosphoglucosamine mutase"/>
    <property type="match status" value="1"/>
</dbReference>
<evidence type="ECO:0000256" key="4">
    <source>
        <dbReference type="ARBA" id="ARBA00022842"/>
    </source>
</evidence>
<name>A0A1F7WFD8_9BACT</name>
<dbReference type="InterPro" id="IPR005846">
    <property type="entry name" value="A-D-PHexomutase_a/b/a-III"/>
</dbReference>
<dbReference type="GO" id="GO:0000287">
    <property type="term" value="F:magnesium ion binding"/>
    <property type="evidence" value="ECO:0007669"/>
    <property type="project" value="UniProtKB-UniRule"/>
</dbReference>
<dbReference type="GO" id="GO:0005829">
    <property type="term" value="C:cytosol"/>
    <property type="evidence" value="ECO:0007669"/>
    <property type="project" value="TreeGrafter"/>
</dbReference>
<dbReference type="PANTHER" id="PTHR42946:SF1">
    <property type="entry name" value="PHOSPHOGLUCOMUTASE (ALPHA-D-GLUCOSE-1,6-BISPHOSPHATE-DEPENDENT)"/>
    <property type="match status" value="1"/>
</dbReference>
<evidence type="ECO:0000313" key="15">
    <source>
        <dbReference type="EMBL" id="OGM01500.1"/>
    </source>
</evidence>
<feature type="modified residue" description="Phosphoserine" evidence="8">
    <location>
        <position position="104"/>
    </location>
</feature>
<comment type="catalytic activity">
    <reaction evidence="8 10">
        <text>alpha-D-glucosamine 1-phosphate = D-glucosamine 6-phosphate</text>
        <dbReference type="Rhea" id="RHEA:23424"/>
        <dbReference type="ChEBI" id="CHEBI:58516"/>
        <dbReference type="ChEBI" id="CHEBI:58725"/>
        <dbReference type="EC" id="5.4.2.10"/>
    </reaction>
</comment>
<dbReference type="GO" id="GO:0005975">
    <property type="term" value="P:carbohydrate metabolic process"/>
    <property type="evidence" value="ECO:0007669"/>
    <property type="project" value="InterPro"/>
</dbReference>
<organism evidence="15 16">
    <name type="scientific">Candidatus Wallbacteria bacterium GWC2_49_35</name>
    <dbReference type="NCBI Taxonomy" id="1817813"/>
    <lineage>
        <taxon>Bacteria</taxon>
        <taxon>Candidatus Walliibacteriota</taxon>
    </lineage>
</organism>
<evidence type="ECO:0000256" key="3">
    <source>
        <dbReference type="ARBA" id="ARBA00022723"/>
    </source>
</evidence>
<comment type="similarity">
    <text evidence="1 8 9">Belongs to the phosphohexose mutase family.</text>
</comment>
<keyword evidence="4 8" id="KW-0460">Magnesium</keyword>
<keyword evidence="3 8" id="KW-0479">Metal-binding</keyword>
<dbReference type="InterPro" id="IPR016066">
    <property type="entry name" value="A-D-PHexomutase_CS"/>
</dbReference>